<organism evidence="1 2">
    <name type="scientific">Geotrichum galactomycetum</name>
    <dbReference type="NCBI Taxonomy" id="27317"/>
    <lineage>
        <taxon>Eukaryota</taxon>
        <taxon>Fungi</taxon>
        <taxon>Dikarya</taxon>
        <taxon>Ascomycota</taxon>
        <taxon>Saccharomycotina</taxon>
        <taxon>Dipodascomycetes</taxon>
        <taxon>Dipodascales</taxon>
        <taxon>Dipodascaceae</taxon>
        <taxon>Geotrichum</taxon>
    </lineage>
</organism>
<name>A0ACB6V709_9ASCO</name>
<evidence type="ECO:0000313" key="2">
    <source>
        <dbReference type="Proteomes" id="UP000744676"/>
    </source>
</evidence>
<evidence type="ECO:0000313" key="1">
    <source>
        <dbReference type="EMBL" id="KAF5100077.1"/>
    </source>
</evidence>
<protein>
    <submittedName>
        <fullName evidence="1">Uncharacterized protein</fullName>
    </submittedName>
</protein>
<proteinExistence type="predicted"/>
<keyword evidence="2" id="KW-1185">Reference proteome</keyword>
<comment type="caution">
    <text evidence="1">The sequence shown here is derived from an EMBL/GenBank/DDBJ whole genome shotgun (WGS) entry which is preliminary data.</text>
</comment>
<gene>
    <name evidence="1" type="ORF">D0Z00_001414</name>
</gene>
<reference evidence="1 2" key="1">
    <citation type="journal article" date="2020" name="Front. Microbiol.">
        <title>Phenotypic and Genetic Characterization of the Cheese Ripening Yeast Geotrichum candidum.</title>
        <authorList>
            <person name="Perkins V."/>
            <person name="Vignola S."/>
            <person name="Lessard M.H."/>
            <person name="Plante P.L."/>
            <person name="Corbeil J."/>
            <person name="Dugat-Bony E."/>
            <person name="Frenette M."/>
            <person name="Labrie S."/>
        </authorList>
    </citation>
    <scope>NUCLEOTIDE SEQUENCE [LARGE SCALE GENOMIC DNA]</scope>
    <source>
        <strain evidence="1 2">LMA-1147</strain>
    </source>
</reference>
<accession>A0ACB6V709</accession>
<dbReference type="Proteomes" id="UP000744676">
    <property type="component" value="Unassembled WGS sequence"/>
</dbReference>
<sequence>MKFCQKLSTNLSILLLTAGSVICSNVLEVTQNNFSSVVVDSGIPTIVDIYASWCGHCKTLSPIWDKLASAYADKTSKIQVVKIDGDVNRDIADEYGVTSFPTLKYFDGKGNVEAVEVPRDLESLASFVAKKTGIPSNIKRRAPSAVVPLFDDTFDKIAYDPTKNVIVAFTAQWCGHCKNLKPAFEKVADIYRYDSDSVVLAEVDTTGIGTSELIKRFSIQNLPTILIFPDDDSFTEPIKYPGGRSVENFVHAINNVVGLDRNIDGTLGSSAGRFKELDEISLQFVDASLEERKVLLNKLDQFVGRGVGVELNSAKIYKRYAEKISTLGVEYLTKEINRLNAIIKNASTSRAKTDEMKKKINILKTFAVKFENLEDDSNNTKDEISKDEL</sequence>
<dbReference type="EMBL" id="QVQA01000026">
    <property type="protein sequence ID" value="KAF5100077.1"/>
    <property type="molecule type" value="Genomic_DNA"/>
</dbReference>